<evidence type="ECO:0000256" key="1">
    <source>
        <dbReference type="SAM" id="MobiDB-lite"/>
    </source>
</evidence>
<evidence type="ECO:0000313" key="2">
    <source>
        <dbReference type="EMBL" id="CAH1715841.1"/>
    </source>
</evidence>
<sequence>MLCYFVWDLLNYATILSTSRTVERNVQKTIIIKKGKDDNEPAAFRTDEKRLARLVSAAERLPFAVCAGSIGRQLLPSSPVLHFAPPSHRPPPDTAAASLETMTVVTIGRIANANRTTNAMGEDKKNNNKQREAQG</sequence>
<keyword evidence="3" id="KW-1185">Reference proteome</keyword>
<evidence type="ECO:0000313" key="3">
    <source>
        <dbReference type="Proteomes" id="UP001154329"/>
    </source>
</evidence>
<feature type="compositionally biased region" description="Basic and acidic residues" evidence="1">
    <location>
        <begin position="121"/>
        <end position="135"/>
    </location>
</feature>
<gene>
    <name evidence="2" type="ORF">APHIGO_LOCUS3322</name>
</gene>
<feature type="region of interest" description="Disordered" evidence="1">
    <location>
        <begin position="113"/>
        <end position="135"/>
    </location>
</feature>
<protein>
    <submittedName>
        <fullName evidence="2">Uncharacterized protein</fullName>
    </submittedName>
</protein>
<dbReference type="EMBL" id="OU899034">
    <property type="protein sequence ID" value="CAH1715841.1"/>
    <property type="molecule type" value="Genomic_DNA"/>
</dbReference>
<dbReference type="AlphaFoldDB" id="A0A9P0ISH2"/>
<dbReference type="Proteomes" id="UP001154329">
    <property type="component" value="Chromosome 1"/>
</dbReference>
<reference evidence="2" key="1">
    <citation type="submission" date="2022-02" db="EMBL/GenBank/DDBJ databases">
        <authorList>
            <person name="King R."/>
        </authorList>
    </citation>
    <scope>NUCLEOTIDE SEQUENCE</scope>
</reference>
<name>A0A9P0ISH2_APHGO</name>
<reference evidence="2" key="2">
    <citation type="submission" date="2022-10" db="EMBL/GenBank/DDBJ databases">
        <authorList>
            <consortium name="ENA_rothamsted_submissions"/>
            <consortium name="culmorum"/>
            <person name="King R."/>
        </authorList>
    </citation>
    <scope>NUCLEOTIDE SEQUENCE</scope>
</reference>
<organism evidence="2 3">
    <name type="scientific">Aphis gossypii</name>
    <name type="common">Cotton aphid</name>
    <dbReference type="NCBI Taxonomy" id="80765"/>
    <lineage>
        <taxon>Eukaryota</taxon>
        <taxon>Metazoa</taxon>
        <taxon>Ecdysozoa</taxon>
        <taxon>Arthropoda</taxon>
        <taxon>Hexapoda</taxon>
        <taxon>Insecta</taxon>
        <taxon>Pterygota</taxon>
        <taxon>Neoptera</taxon>
        <taxon>Paraneoptera</taxon>
        <taxon>Hemiptera</taxon>
        <taxon>Sternorrhyncha</taxon>
        <taxon>Aphidomorpha</taxon>
        <taxon>Aphidoidea</taxon>
        <taxon>Aphididae</taxon>
        <taxon>Aphidini</taxon>
        <taxon>Aphis</taxon>
        <taxon>Aphis</taxon>
    </lineage>
</organism>
<proteinExistence type="predicted"/>
<accession>A0A9P0ISH2</accession>